<comment type="caution">
    <text evidence="1">The sequence shown here is derived from an EMBL/GenBank/DDBJ whole genome shotgun (WGS) entry which is preliminary data.</text>
</comment>
<evidence type="ECO:0000313" key="2">
    <source>
        <dbReference type="Proteomes" id="UP000703269"/>
    </source>
</evidence>
<dbReference type="Proteomes" id="UP000703269">
    <property type="component" value="Unassembled WGS sequence"/>
</dbReference>
<name>A0A9P3LHW3_9APHY</name>
<accession>A0A9P3LHW3</accession>
<evidence type="ECO:0008006" key="3">
    <source>
        <dbReference type="Google" id="ProtNLM"/>
    </source>
</evidence>
<dbReference type="SUPFAM" id="SSF52047">
    <property type="entry name" value="RNI-like"/>
    <property type="match status" value="1"/>
</dbReference>
<dbReference type="OrthoDB" id="3174539at2759"/>
<organism evidence="1 2">
    <name type="scientific">Phanerochaete sordida</name>
    <dbReference type="NCBI Taxonomy" id="48140"/>
    <lineage>
        <taxon>Eukaryota</taxon>
        <taxon>Fungi</taxon>
        <taxon>Dikarya</taxon>
        <taxon>Basidiomycota</taxon>
        <taxon>Agaricomycotina</taxon>
        <taxon>Agaricomycetes</taxon>
        <taxon>Polyporales</taxon>
        <taxon>Phanerochaetaceae</taxon>
        <taxon>Phanerochaete</taxon>
    </lineage>
</organism>
<keyword evidence="2" id="KW-1185">Reference proteome</keyword>
<dbReference type="AlphaFoldDB" id="A0A9P3LHW3"/>
<dbReference type="EMBL" id="BPQB01000045">
    <property type="protein sequence ID" value="GJE95049.1"/>
    <property type="molecule type" value="Genomic_DNA"/>
</dbReference>
<protein>
    <recommendedName>
        <fullName evidence="3">F-box domain-containing protein</fullName>
    </recommendedName>
</protein>
<gene>
    <name evidence="1" type="ORF">PsYK624_112280</name>
</gene>
<evidence type="ECO:0000313" key="1">
    <source>
        <dbReference type="EMBL" id="GJE95049.1"/>
    </source>
</evidence>
<proteinExistence type="predicted"/>
<dbReference type="InterPro" id="IPR032675">
    <property type="entry name" value="LRR_dom_sf"/>
</dbReference>
<dbReference type="Gene3D" id="3.80.10.10">
    <property type="entry name" value="Ribonuclease Inhibitor"/>
    <property type="match status" value="1"/>
</dbReference>
<sequence length="526" mass="58436">MDLPRLRSAARLRRDRTVHRCLLIHEIFAEIARNLVRDADKFHLAQVCRAFYETSMDELWRSPPTVLLKLISCLPRDTIYTAGESGSPTVFGKVEVLRTPAPHEWGRFKHHARRVKRLELGVTGDNIRDRAGLTQYLDALAGCFPGIPVLPNLKTLYVLPPFTCYIHLFLHPHLSDFIWPLCPSEPIQNVVSLLDRICAPSLRSLALCHRGPAPKLQPPTLSSYESLLFSCRSLVCLHTAVPLHFGTVAELPAASSLVRLEIRAPFLEDPEATRSPTRSISGPTQFANLQMLDMLCTVRDIMRYLQGTSMPALHHIKLSCNAVTDRTNATTTIHPVSGGDVAELMALLPSLPSLQRLHIFLPWARSATLLPGSALLPLTSMRNLTEINLHRLHVNLQPGDIKAMALAWPRLRYLCLGAWAEVRLNFQPSICVEDLHPFARHCPSLGFLAVVVAGCERTVDTADVAPHQLEVLAIGPSIIHAAEDQDRIIRFLSAVFPRVDVVMGDQKTAHGVVAARLRAREARGAD</sequence>
<reference evidence="1 2" key="1">
    <citation type="submission" date="2021-08" db="EMBL/GenBank/DDBJ databases">
        <title>Draft Genome Sequence of Phanerochaete sordida strain YK-624.</title>
        <authorList>
            <person name="Mori T."/>
            <person name="Dohra H."/>
            <person name="Suzuki T."/>
            <person name="Kawagishi H."/>
            <person name="Hirai H."/>
        </authorList>
    </citation>
    <scope>NUCLEOTIDE SEQUENCE [LARGE SCALE GENOMIC DNA]</scope>
    <source>
        <strain evidence="1 2">YK-624</strain>
    </source>
</reference>